<dbReference type="EMBL" id="JAPQKO010000002">
    <property type="protein sequence ID" value="KAJ5179260.1"/>
    <property type="molecule type" value="Genomic_DNA"/>
</dbReference>
<evidence type="ECO:0000256" key="1">
    <source>
        <dbReference type="SAM" id="MobiDB-lite"/>
    </source>
</evidence>
<feature type="compositionally biased region" description="Low complexity" evidence="1">
    <location>
        <begin position="61"/>
        <end position="77"/>
    </location>
</feature>
<feature type="domain" description="Mtf2-like C-terminal" evidence="2">
    <location>
        <begin position="247"/>
        <end position="419"/>
    </location>
</feature>
<name>A0A9W9LVQ0_9EURO</name>
<reference evidence="3" key="2">
    <citation type="journal article" date="2023" name="IMA Fungus">
        <title>Comparative genomic study of the Penicillium genus elucidates a diverse pangenome and 15 lateral gene transfer events.</title>
        <authorList>
            <person name="Petersen C."/>
            <person name="Sorensen T."/>
            <person name="Nielsen M.R."/>
            <person name="Sondergaard T.E."/>
            <person name="Sorensen J.L."/>
            <person name="Fitzpatrick D.A."/>
            <person name="Frisvad J.C."/>
            <person name="Nielsen K.L."/>
        </authorList>
    </citation>
    <scope>NUCLEOTIDE SEQUENCE</scope>
    <source>
        <strain evidence="3">IBT 21917</strain>
    </source>
</reference>
<accession>A0A9W9LVQ0</accession>
<gene>
    <name evidence="3" type="ORF">N7492_002470</name>
</gene>
<keyword evidence="4" id="KW-1185">Reference proteome</keyword>
<evidence type="ECO:0000313" key="3">
    <source>
        <dbReference type="EMBL" id="KAJ5179260.1"/>
    </source>
</evidence>
<dbReference type="PANTHER" id="PTHR39468:SF1">
    <property type="entry name" value="MTF2-LIKE C-TERMINAL DOMAIN-CONTAINING PROTEIN"/>
    <property type="match status" value="1"/>
</dbReference>
<feature type="compositionally biased region" description="Basic residues" evidence="1">
    <location>
        <begin position="83"/>
        <end position="92"/>
    </location>
</feature>
<dbReference type="OrthoDB" id="2444174at2759"/>
<organism evidence="3 4">
    <name type="scientific">Penicillium capsulatum</name>
    <dbReference type="NCBI Taxonomy" id="69766"/>
    <lineage>
        <taxon>Eukaryota</taxon>
        <taxon>Fungi</taxon>
        <taxon>Dikarya</taxon>
        <taxon>Ascomycota</taxon>
        <taxon>Pezizomycotina</taxon>
        <taxon>Eurotiomycetes</taxon>
        <taxon>Eurotiomycetidae</taxon>
        <taxon>Eurotiales</taxon>
        <taxon>Aspergillaceae</taxon>
        <taxon>Penicillium</taxon>
    </lineage>
</organism>
<dbReference type="InterPro" id="IPR043837">
    <property type="entry name" value="Mtf2-like_C"/>
</dbReference>
<feature type="compositionally biased region" description="Basic and acidic residues" evidence="1">
    <location>
        <begin position="177"/>
        <end position="186"/>
    </location>
</feature>
<feature type="compositionally biased region" description="Basic and acidic residues" evidence="1">
    <location>
        <begin position="160"/>
        <end position="169"/>
    </location>
</feature>
<dbReference type="Proteomes" id="UP001146351">
    <property type="component" value="Unassembled WGS sequence"/>
</dbReference>
<dbReference type="InterPro" id="IPR040009">
    <property type="entry name" value="Mtf2/C5D6.12-like"/>
</dbReference>
<feature type="region of interest" description="Disordered" evidence="1">
    <location>
        <begin position="46"/>
        <end position="186"/>
    </location>
</feature>
<dbReference type="Pfam" id="PF19189">
    <property type="entry name" value="Mtf2"/>
    <property type="match status" value="1"/>
</dbReference>
<dbReference type="GO" id="GO:0005739">
    <property type="term" value="C:mitochondrion"/>
    <property type="evidence" value="ECO:0007669"/>
    <property type="project" value="InterPro"/>
</dbReference>
<evidence type="ECO:0000313" key="4">
    <source>
        <dbReference type="Proteomes" id="UP001146351"/>
    </source>
</evidence>
<dbReference type="AlphaFoldDB" id="A0A9W9LVQ0"/>
<protein>
    <recommendedName>
        <fullName evidence="2">Mtf2-like C-terminal domain-containing protein</fullName>
    </recommendedName>
</protein>
<sequence length="461" mass="51252">MATTRYRGLFLLAPRLSSTSFLYETATLKPGLLPFNRSLSYTFNHQQSSTNSFGPQDENASRSSEVSSSEGSDDVSSNDAHKPRGSFLRRRAAAVSSAPAVHDRSPHRPRRPKTMTSSEKRTIQDLMSQLEKEGIPVGSESAETVGGSRAEGDFSSIRFAESEDSKGESSRLSNPRGHSDELAEGASEKAEDILADLYKLQLSDLGMADPNNPGEDKLVTISEAMDLVIKRELNKIEAALFQAIGDKGDMGVWDVCQQRIFSMLEILETPNPTTPSGLVDAWPEPSAETASSEDLDIPSLLPRDLIVGKIYSKALVVAFRVLCTHFPDSSLIDDFRLAIKTKSPASAFLSTSRSLMADMILFYWLQRQDLPSVVSFLRDMHNSVVEPTRRTGDLLRDMKQQHDEDMAEAHSLEADFHPFWDLPPTRKAFEELFKPGGWMDKLNIPRRAGPDNRYGVHFQRL</sequence>
<proteinExistence type="predicted"/>
<evidence type="ECO:0000259" key="2">
    <source>
        <dbReference type="Pfam" id="PF19189"/>
    </source>
</evidence>
<dbReference type="PANTHER" id="PTHR39468">
    <property type="entry name" value="CHROMOSOME 7, WHOLE GENOME SHOTGUN SEQUENCE"/>
    <property type="match status" value="1"/>
</dbReference>
<comment type="caution">
    <text evidence="3">The sequence shown here is derived from an EMBL/GenBank/DDBJ whole genome shotgun (WGS) entry which is preliminary data.</text>
</comment>
<reference evidence="3" key="1">
    <citation type="submission" date="2022-11" db="EMBL/GenBank/DDBJ databases">
        <authorList>
            <person name="Petersen C."/>
        </authorList>
    </citation>
    <scope>NUCLEOTIDE SEQUENCE</scope>
    <source>
        <strain evidence="3">IBT 21917</strain>
    </source>
</reference>